<dbReference type="RefSeq" id="WP_106264464.1">
    <property type="nucleotide sequence ID" value="NZ_PVTQ01000006.1"/>
</dbReference>
<dbReference type="InterPro" id="IPR043429">
    <property type="entry name" value="ArtM/GltK/GlnP/TcyL/YhdX-like"/>
</dbReference>
<evidence type="ECO:0000256" key="2">
    <source>
        <dbReference type="ARBA" id="ARBA00010072"/>
    </source>
</evidence>
<organism evidence="11 12">
    <name type="scientific">Donghicola tyrosinivorans</name>
    <dbReference type="NCBI Taxonomy" id="1652492"/>
    <lineage>
        <taxon>Bacteria</taxon>
        <taxon>Pseudomonadati</taxon>
        <taxon>Pseudomonadota</taxon>
        <taxon>Alphaproteobacteria</taxon>
        <taxon>Rhodobacterales</taxon>
        <taxon>Roseobacteraceae</taxon>
        <taxon>Donghicola</taxon>
    </lineage>
</organism>
<keyword evidence="8 9" id="KW-0472">Membrane</keyword>
<evidence type="ECO:0000256" key="4">
    <source>
        <dbReference type="ARBA" id="ARBA00022475"/>
    </source>
</evidence>
<dbReference type="SUPFAM" id="SSF161098">
    <property type="entry name" value="MetI-like"/>
    <property type="match status" value="1"/>
</dbReference>
<comment type="similarity">
    <text evidence="2">Belongs to the binding-protein-dependent transport system permease family. HisMQ subfamily.</text>
</comment>
<feature type="transmembrane region" description="Helical" evidence="9">
    <location>
        <begin position="193"/>
        <end position="214"/>
    </location>
</feature>
<dbReference type="InterPro" id="IPR035906">
    <property type="entry name" value="MetI-like_sf"/>
</dbReference>
<gene>
    <name evidence="11" type="ORF">CLV74_10699</name>
</gene>
<dbReference type="GO" id="GO:0022857">
    <property type="term" value="F:transmembrane transporter activity"/>
    <property type="evidence" value="ECO:0007669"/>
    <property type="project" value="InterPro"/>
</dbReference>
<evidence type="ECO:0000259" key="10">
    <source>
        <dbReference type="PROSITE" id="PS50928"/>
    </source>
</evidence>
<keyword evidence="6" id="KW-0029">Amino-acid transport</keyword>
<reference evidence="11 12" key="1">
    <citation type="submission" date="2018-03" db="EMBL/GenBank/DDBJ databases">
        <title>Genomic Encyclopedia of Archaeal and Bacterial Type Strains, Phase II (KMG-II): from individual species to whole genera.</title>
        <authorList>
            <person name="Goeker M."/>
        </authorList>
    </citation>
    <scope>NUCLEOTIDE SEQUENCE [LARGE SCALE GENOMIC DNA]</scope>
    <source>
        <strain evidence="11 12">DSM 100212</strain>
    </source>
</reference>
<dbReference type="GO" id="GO:0006865">
    <property type="term" value="P:amino acid transport"/>
    <property type="evidence" value="ECO:0007669"/>
    <property type="project" value="UniProtKB-KW"/>
</dbReference>
<dbReference type="PANTHER" id="PTHR30614:SF37">
    <property type="entry name" value="AMINO-ACID ABC TRANSPORTER PERMEASE PROTEIN YHDX-RELATED"/>
    <property type="match status" value="1"/>
</dbReference>
<feature type="transmembrane region" description="Helical" evidence="9">
    <location>
        <begin position="20"/>
        <end position="46"/>
    </location>
</feature>
<sequence length="222" mass="24059">MRFLETFFNGTVIAKYTPDIIVAMGITLALSVAIIISGIVFGAVLAGLRSFQVRPLTLLIVLFADLMRALPPLVVILILFFGLPSVGLLMPDWLVLYLVLSLVLAAFAEEIFWAGLTAVTRGQWEAGRATGLSFTQVLTNIAFPQAWRMGIPPLVNRALAITKMTALGSVIGVKEILSVASSAQSFSGSATPLTMAAVAYMLIFIPAVIASRWIERRFHYKT</sequence>
<evidence type="ECO:0000256" key="6">
    <source>
        <dbReference type="ARBA" id="ARBA00022970"/>
    </source>
</evidence>
<dbReference type="CDD" id="cd06261">
    <property type="entry name" value="TM_PBP2"/>
    <property type="match status" value="1"/>
</dbReference>
<dbReference type="EMBL" id="PVTQ01000006">
    <property type="protein sequence ID" value="PRY89397.1"/>
    <property type="molecule type" value="Genomic_DNA"/>
</dbReference>
<dbReference type="InterPro" id="IPR010065">
    <property type="entry name" value="AA_ABC_transptr_permease_3TM"/>
</dbReference>
<dbReference type="Pfam" id="PF00528">
    <property type="entry name" value="BPD_transp_1"/>
    <property type="match status" value="1"/>
</dbReference>
<accession>A0A2T0WRU1</accession>
<evidence type="ECO:0000256" key="3">
    <source>
        <dbReference type="ARBA" id="ARBA00022448"/>
    </source>
</evidence>
<dbReference type="AlphaFoldDB" id="A0A2T0WRU1"/>
<evidence type="ECO:0000256" key="9">
    <source>
        <dbReference type="RuleBase" id="RU363032"/>
    </source>
</evidence>
<dbReference type="PROSITE" id="PS50928">
    <property type="entry name" value="ABC_TM1"/>
    <property type="match status" value="1"/>
</dbReference>
<name>A0A2T0WRU1_9RHOB</name>
<evidence type="ECO:0000256" key="5">
    <source>
        <dbReference type="ARBA" id="ARBA00022692"/>
    </source>
</evidence>
<keyword evidence="7 9" id="KW-1133">Transmembrane helix</keyword>
<dbReference type="PANTHER" id="PTHR30614">
    <property type="entry name" value="MEMBRANE COMPONENT OF AMINO ACID ABC TRANSPORTER"/>
    <property type="match status" value="1"/>
</dbReference>
<dbReference type="InterPro" id="IPR000515">
    <property type="entry name" value="MetI-like"/>
</dbReference>
<dbReference type="Proteomes" id="UP000238392">
    <property type="component" value="Unassembled WGS sequence"/>
</dbReference>
<keyword evidence="12" id="KW-1185">Reference proteome</keyword>
<evidence type="ECO:0000256" key="7">
    <source>
        <dbReference type="ARBA" id="ARBA00022989"/>
    </source>
</evidence>
<evidence type="ECO:0000313" key="12">
    <source>
        <dbReference type="Proteomes" id="UP000238392"/>
    </source>
</evidence>
<dbReference type="OrthoDB" id="9787841at2"/>
<dbReference type="NCBIfam" id="TIGR01726">
    <property type="entry name" value="HEQRo_perm_3TM"/>
    <property type="match status" value="1"/>
</dbReference>
<feature type="domain" description="ABC transmembrane type-1" evidence="10">
    <location>
        <begin position="24"/>
        <end position="214"/>
    </location>
</feature>
<dbReference type="GO" id="GO:0043190">
    <property type="term" value="C:ATP-binding cassette (ABC) transporter complex"/>
    <property type="evidence" value="ECO:0007669"/>
    <property type="project" value="InterPro"/>
</dbReference>
<comment type="caution">
    <text evidence="11">The sequence shown here is derived from an EMBL/GenBank/DDBJ whole genome shotgun (WGS) entry which is preliminary data.</text>
</comment>
<keyword evidence="5 9" id="KW-0812">Transmembrane</keyword>
<dbReference type="Gene3D" id="1.10.3720.10">
    <property type="entry name" value="MetI-like"/>
    <property type="match status" value="1"/>
</dbReference>
<evidence type="ECO:0000256" key="1">
    <source>
        <dbReference type="ARBA" id="ARBA00004429"/>
    </source>
</evidence>
<protein>
    <submittedName>
        <fullName evidence="11">Polar amino acid transport system permease protein</fullName>
    </submittedName>
</protein>
<comment type="subcellular location">
    <subcellularLocation>
        <location evidence="1">Cell inner membrane</location>
        <topology evidence="1">Multi-pass membrane protein</topology>
    </subcellularLocation>
    <subcellularLocation>
        <location evidence="9">Cell membrane</location>
        <topology evidence="9">Multi-pass membrane protein</topology>
    </subcellularLocation>
</comment>
<feature type="transmembrane region" description="Helical" evidence="9">
    <location>
        <begin position="94"/>
        <end position="119"/>
    </location>
</feature>
<evidence type="ECO:0000256" key="8">
    <source>
        <dbReference type="ARBA" id="ARBA00023136"/>
    </source>
</evidence>
<proteinExistence type="inferred from homology"/>
<feature type="transmembrane region" description="Helical" evidence="9">
    <location>
        <begin position="58"/>
        <end position="82"/>
    </location>
</feature>
<evidence type="ECO:0000313" key="11">
    <source>
        <dbReference type="EMBL" id="PRY89397.1"/>
    </source>
</evidence>
<keyword evidence="3 9" id="KW-0813">Transport</keyword>
<keyword evidence="4" id="KW-1003">Cell membrane</keyword>